<comment type="similarity">
    <text evidence="2">Belongs to the MotB family.</text>
</comment>
<organism evidence="11 12">
    <name type="scientific">Devosia enhydra</name>
    <dbReference type="NCBI Taxonomy" id="665118"/>
    <lineage>
        <taxon>Bacteria</taxon>
        <taxon>Pseudomonadati</taxon>
        <taxon>Pseudomonadota</taxon>
        <taxon>Alphaproteobacteria</taxon>
        <taxon>Hyphomicrobiales</taxon>
        <taxon>Devosiaceae</taxon>
        <taxon>Devosia</taxon>
    </lineage>
</organism>
<evidence type="ECO:0000256" key="9">
    <source>
        <dbReference type="SAM" id="Phobius"/>
    </source>
</evidence>
<keyword evidence="3" id="KW-1003">Cell membrane</keyword>
<evidence type="ECO:0000256" key="5">
    <source>
        <dbReference type="ARBA" id="ARBA00022989"/>
    </source>
</evidence>
<dbReference type="AlphaFoldDB" id="A0A1K2I2U8"/>
<dbReference type="GO" id="GO:0005886">
    <property type="term" value="C:plasma membrane"/>
    <property type="evidence" value="ECO:0007669"/>
    <property type="project" value="UniProtKB-SubCell"/>
</dbReference>
<feature type="region of interest" description="Disordered" evidence="8">
    <location>
        <begin position="67"/>
        <end position="114"/>
    </location>
</feature>
<dbReference type="Pfam" id="PF00691">
    <property type="entry name" value="OmpA"/>
    <property type="match status" value="1"/>
</dbReference>
<evidence type="ECO:0000256" key="8">
    <source>
        <dbReference type="SAM" id="MobiDB-lite"/>
    </source>
</evidence>
<dbReference type="InterPro" id="IPR006665">
    <property type="entry name" value="OmpA-like"/>
</dbReference>
<dbReference type="Gene3D" id="3.30.1330.60">
    <property type="entry name" value="OmpA-like domain"/>
    <property type="match status" value="1"/>
</dbReference>
<reference evidence="11 12" key="1">
    <citation type="submission" date="2016-11" db="EMBL/GenBank/DDBJ databases">
        <authorList>
            <person name="Jaros S."/>
            <person name="Januszkiewicz K."/>
            <person name="Wedrychowicz H."/>
        </authorList>
    </citation>
    <scope>NUCLEOTIDE SEQUENCE [LARGE SCALE GENOMIC DNA]</scope>
    <source>
        <strain evidence="11 12">ATCC 23634</strain>
    </source>
</reference>
<dbReference type="Pfam" id="PF13677">
    <property type="entry name" value="MotB_plug"/>
    <property type="match status" value="1"/>
</dbReference>
<dbReference type="InterPro" id="IPR036737">
    <property type="entry name" value="OmpA-like_sf"/>
</dbReference>
<dbReference type="STRING" id="665118.SAMN02983003_3839"/>
<evidence type="ECO:0000256" key="1">
    <source>
        <dbReference type="ARBA" id="ARBA00004162"/>
    </source>
</evidence>
<keyword evidence="12" id="KW-1185">Reference proteome</keyword>
<evidence type="ECO:0000256" key="3">
    <source>
        <dbReference type="ARBA" id="ARBA00022475"/>
    </source>
</evidence>
<name>A0A1K2I2U8_9HYPH</name>
<dbReference type="PROSITE" id="PS51123">
    <property type="entry name" value="OMPA_2"/>
    <property type="match status" value="1"/>
</dbReference>
<evidence type="ECO:0000256" key="6">
    <source>
        <dbReference type="ARBA" id="ARBA00023136"/>
    </source>
</evidence>
<dbReference type="Proteomes" id="UP000183447">
    <property type="component" value="Unassembled WGS sequence"/>
</dbReference>
<proteinExistence type="inferred from homology"/>
<evidence type="ECO:0000256" key="7">
    <source>
        <dbReference type="PROSITE-ProRule" id="PRU00473"/>
    </source>
</evidence>
<sequence length="284" mass="30871">MARKSLGPSEVPAWLVTFADLMSILVCFFVLIISFSIPDDETLQVVAGSMKDAFGLTQVRSPAGVFEREGNPERDFLRRTSADPNQQDSQFATEEQDRTSPQQGAEIQSNRVAPNTVEDDQRFALAAASIRQAWAENPDLAQAAPNLIVRQTEEGLDIVIADQQGRPMFPEGSKFPYEATRKAIAAIAPILARLPNAIRISGHVATGGAYASDRYGPWELSSDRANAVRQMLGEFGLPLSRISAVAGRADTDPFFPNDPYLAANQRVSILVMFDKPPVPAGLSP</sequence>
<evidence type="ECO:0000256" key="2">
    <source>
        <dbReference type="ARBA" id="ARBA00008914"/>
    </source>
</evidence>
<evidence type="ECO:0000313" key="11">
    <source>
        <dbReference type="EMBL" id="SFZ86648.1"/>
    </source>
</evidence>
<dbReference type="OrthoDB" id="7170686at2"/>
<accession>A0A1K2I2U8</accession>
<keyword evidence="4 9" id="KW-0812">Transmembrane</keyword>
<evidence type="ECO:0000259" key="10">
    <source>
        <dbReference type="PROSITE" id="PS51123"/>
    </source>
</evidence>
<evidence type="ECO:0000256" key="4">
    <source>
        <dbReference type="ARBA" id="ARBA00022692"/>
    </source>
</evidence>
<dbReference type="InterPro" id="IPR050330">
    <property type="entry name" value="Bact_OuterMem_StrucFunc"/>
</dbReference>
<dbReference type="RefSeq" id="WP_072346538.1">
    <property type="nucleotide sequence ID" value="NZ_FPKU01000004.1"/>
</dbReference>
<dbReference type="EMBL" id="FPKU01000004">
    <property type="protein sequence ID" value="SFZ86648.1"/>
    <property type="molecule type" value="Genomic_DNA"/>
</dbReference>
<keyword evidence="6 7" id="KW-0472">Membrane</keyword>
<dbReference type="PANTHER" id="PTHR30329">
    <property type="entry name" value="STATOR ELEMENT OF FLAGELLAR MOTOR COMPLEX"/>
    <property type="match status" value="1"/>
</dbReference>
<feature type="transmembrane region" description="Helical" evidence="9">
    <location>
        <begin position="12"/>
        <end position="35"/>
    </location>
</feature>
<dbReference type="PANTHER" id="PTHR30329:SF21">
    <property type="entry name" value="LIPOPROTEIN YIAD-RELATED"/>
    <property type="match status" value="1"/>
</dbReference>
<feature type="compositionally biased region" description="Basic and acidic residues" evidence="8">
    <location>
        <begin position="67"/>
        <end position="81"/>
    </location>
</feature>
<feature type="compositionally biased region" description="Polar residues" evidence="8">
    <location>
        <begin position="82"/>
        <end position="113"/>
    </location>
</feature>
<feature type="domain" description="OmpA-like" evidence="10">
    <location>
        <begin position="156"/>
        <end position="275"/>
    </location>
</feature>
<evidence type="ECO:0000313" key="12">
    <source>
        <dbReference type="Proteomes" id="UP000183447"/>
    </source>
</evidence>
<dbReference type="InterPro" id="IPR025713">
    <property type="entry name" value="MotB-like_N_dom"/>
</dbReference>
<keyword evidence="5 9" id="KW-1133">Transmembrane helix</keyword>
<protein>
    <submittedName>
        <fullName evidence="11">Chemotaxis protein MotB</fullName>
    </submittedName>
</protein>
<dbReference type="SUPFAM" id="SSF103088">
    <property type="entry name" value="OmpA-like"/>
    <property type="match status" value="1"/>
</dbReference>
<comment type="subcellular location">
    <subcellularLocation>
        <location evidence="1">Cell membrane</location>
        <topology evidence="1">Single-pass membrane protein</topology>
    </subcellularLocation>
</comment>
<gene>
    <name evidence="11" type="ORF">SAMN02983003_3839</name>
</gene>